<gene>
    <name evidence="1" type="ORF">J3R73_003327</name>
</gene>
<comment type="caution">
    <text evidence="1">The sequence shown here is derived from an EMBL/GenBank/DDBJ whole genome shotgun (WGS) entry which is preliminary data.</text>
</comment>
<protein>
    <submittedName>
        <fullName evidence="1">Uncharacterized protein</fullName>
    </submittedName>
</protein>
<name>A0ABU0FFZ9_9HYPH</name>
<dbReference type="RefSeq" id="WP_307428991.1">
    <property type="nucleotide sequence ID" value="NZ_JAUSVK010000001.1"/>
</dbReference>
<reference evidence="1 2" key="1">
    <citation type="submission" date="2023-07" db="EMBL/GenBank/DDBJ databases">
        <title>Genomic Encyclopedia of Type Strains, Phase IV (KMG-IV): sequencing the most valuable type-strain genomes for metagenomic binning, comparative biology and taxonomic classification.</title>
        <authorList>
            <person name="Goeker M."/>
        </authorList>
    </citation>
    <scope>NUCLEOTIDE SEQUENCE [LARGE SCALE GENOMIC DNA]</scope>
    <source>
        <strain evidence="1 2">DSM 5896</strain>
    </source>
</reference>
<proteinExistence type="predicted"/>
<sequence length="91" mass="9694">MLRAVADVGEIAMLADIKKVLGPHFAAIPVTDGTIEVFRRSMVRSADLEQAGATRRAETMAQRRSMMYATADAFEHAIGSVVGSITSAAVE</sequence>
<keyword evidence="2" id="KW-1185">Reference proteome</keyword>
<evidence type="ECO:0000313" key="2">
    <source>
        <dbReference type="Proteomes" id="UP001237448"/>
    </source>
</evidence>
<dbReference type="Proteomes" id="UP001237448">
    <property type="component" value="Unassembled WGS sequence"/>
</dbReference>
<accession>A0ABU0FFZ9</accession>
<organism evidence="1 2">
    <name type="scientific">Labrys monachus</name>
    <dbReference type="NCBI Taxonomy" id="217067"/>
    <lineage>
        <taxon>Bacteria</taxon>
        <taxon>Pseudomonadati</taxon>
        <taxon>Pseudomonadota</taxon>
        <taxon>Alphaproteobacteria</taxon>
        <taxon>Hyphomicrobiales</taxon>
        <taxon>Xanthobacteraceae</taxon>
        <taxon>Labrys</taxon>
    </lineage>
</organism>
<dbReference type="EMBL" id="JAUSVK010000001">
    <property type="protein sequence ID" value="MDQ0393535.1"/>
    <property type="molecule type" value="Genomic_DNA"/>
</dbReference>
<evidence type="ECO:0000313" key="1">
    <source>
        <dbReference type="EMBL" id="MDQ0393535.1"/>
    </source>
</evidence>